<dbReference type="PRINTS" id="PR01346">
    <property type="entry name" value="HELNAPAPROT"/>
</dbReference>
<dbReference type="AlphaFoldDB" id="A0A1W6N597"/>
<sequence length="153" mass="17765">MAKVVNFKKSEAVLKELLANTYLVYLKTQKFHWNVLGRHFGLFHKFFQELYGELAGAVDEVAERLRTIGGFAPGSFKEFLDLTTLKETTDMRLKDSKMLTILGEDHEKICLFLKKSIESVHESGDIGTEDFLIERLRAHEKTLWMIRAHLEEF</sequence>
<evidence type="ECO:0000313" key="4">
    <source>
        <dbReference type="EMBL" id="ARN84946.1"/>
    </source>
</evidence>
<protein>
    <recommendedName>
        <fullName evidence="3">Ferritin/DPS domain-containing protein</fullName>
    </recommendedName>
</protein>
<dbReference type="PROSITE" id="PS00819">
    <property type="entry name" value="DPS_2"/>
    <property type="match status" value="1"/>
</dbReference>
<dbReference type="Gene3D" id="1.20.1260.10">
    <property type="match status" value="1"/>
</dbReference>
<reference evidence="4 5" key="1">
    <citation type="submission" date="2014-06" db="EMBL/GenBank/DDBJ databases">
        <title>The genome of the endonuclear symbiont Nucleicultrix amoebiphila.</title>
        <authorList>
            <person name="Schulz F."/>
            <person name="Horn M."/>
        </authorList>
    </citation>
    <scope>NUCLEOTIDE SEQUENCE [LARGE SCALE GENOMIC DNA]</scope>
    <source>
        <strain evidence="4 5">FS5</strain>
    </source>
</reference>
<organism evidence="4 5">
    <name type="scientific">Candidatus Nucleicultrix amoebiphila FS5</name>
    <dbReference type="NCBI Taxonomy" id="1414854"/>
    <lineage>
        <taxon>Bacteria</taxon>
        <taxon>Pseudomonadati</taxon>
        <taxon>Pseudomonadota</taxon>
        <taxon>Alphaproteobacteria</taxon>
        <taxon>Holosporales</taxon>
        <taxon>Candidatus Nucleicultricaceae</taxon>
        <taxon>Candidatus Nucleicultrix</taxon>
    </lineage>
</organism>
<name>A0A1W6N597_9PROT</name>
<keyword evidence="5" id="KW-1185">Reference proteome</keyword>
<evidence type="ECO:0000259" key="3">
    <source>
        <dbReference type="Pfam" id="PF00210"/>
    </source>
</evidence>
<evidence type="ECO:0000256" key="2">
    <source>
        <dbReference type="RuleBase" id="RU003875"/>
    </source>
</evidence>
<dbReference type="GO" id="GO:0016722">
    <property type="term" value="F:oxidoreductase activity, acting on metal ions"/>
    <property type="evidence" value="ECO:0007669"/>
    <property type="project" value="InterPro"/>
</dbReference>
<feature type="domain" description="Ferritin/DPS" evidence="3">
    <location>
        <begin position="12"/>
        <end position="152"/>
    </location>
</feature>
<accession>A0A1W6N597</accession>
<dbReference type="Proteomes" id="UP000237351">
    <property type="component" value="Chromosome"/>
</dbReference>
<dbReference type="InterPro" id="IPR008331">
    <property type="entry name" value="Ferritin_DPS_dom"/>
</dbReference>
<evidence type="ECO:0000313" key="5">
    <source>
        <dbReference type="Proteomes" id="UP000237351"/>
    </source>
</evidence>
<dbReference type="RefSeq" id="WP_198157291.1">
    <property type="nucleotide sequence ID" value="NZ_CP008743.1"/>
</dbReference>
<evidence type="ECO:0000256" key="1">
    <source>
        <dbReference type="ARBA" id="ARBA00009497"/>
    </source>
</evidence>
<dbReference type="InterPro" id="IPR012347">
    <property type="entry name" value="Ferritin-like"/>
</dbReference>
<dbReference type="KEGG" id="naf:GQ61_06225"/>
<dbReference type="InterPro" id="IPR002177">
    <property type="entry name" value="DPS_DNA-bd"/>
</dbReference>
<dbReference type="CDD" id="cd01043">
    <property type="entry name" value="DPS"/>
    <property type="match status" value="1"/>
</dbReference>
<dbReference type="Pfam" id="PF00210">
    <property type="entry name" value="Ferritin"/>
    <property type="match status" value="1"/>
</dbReference>
<dbReference type="PIRSF" id="PIRSF005900">
    <property type="entry name" value="Dps"/>
    <property type="match status" value="1"/>
</dbReference>
<dbReference type="SUPFAM" id="SSF47240">
    <property type="entry name" value="Ferritin-like"/>
    <property type="match status" value="1"/>
</dbReference>
<dbReference type="PANTHER" id="PTHR42932">
    <property type="entry name" value="GENERAL STRESS PROTEIN 20U"/>
    <property type="match status" value="1"/>
</dbReference>
<dbReference type="STRING" id="1414854.GQ61_06225"/>
<dbReference type="InterPro" id="IPR023188">
    <property type="entry name" value="DPS_DNA-bd_CS"/>
</dbReference>
<dbReference type="PANTHER" id="PTHR42932:SF3">
    <property type="entry name" value="DNA PROTECTION DURING STARVATION PROTEIN"/>
    <property type="match status" value="1"/>
</dbReference>
<dbReference type="EMBL" id="CP008743">
    <property type="protein sequence ID" value="ARN84946.1"/>
    <property type="molecule type" value="Genomic_DNA"/>
</dbReference>
<comment type="similarity">
    <text evidence="1 2">Belongs to the Dps family.</text>
</comment>
<gene>
    <name evidence="4" type="ORF">GQ61_06225</name>
</gene>
<proteinExistence type="inferred from homology"/>
<dbReference type="GO" id="GO:0008199">
    <property type="term" value="F:ferric iron binding"/>
    <property type="evidence" value="ECO:0007669"/>
    <property type="project" value="InterPro"/>
</dbReference>
<dbReference type="InterPro" id="IPR009078">
    <property type="entry name" value="Ferritin-like_SF"/>
</dbReference>